<proteinExistence type="predicted"/>
<gene>
    <name evidence="1" type="ORF">PES01_05560</name>
</gene>
<evidence type="ECO:0000313" key="1">
    <source>
        <dbReference type="EMBL" id="GEK53711.1"/>
    </source>
</evidence>
<dbReference type="AlphaFoldDB" id="A0A510XSV1"/>
<accession>A0A510XSV1</accession>
<reference evidence="1 2" key="1">
    <citation type="submission" date="2019-07" db="EMBL/GenBank/DDBJ databases">
        <title>Whole genome shotgun sequence of Pseudoalteromonas espejiana NBRC 102222.</title>
        <authorList>
            <person name="Hosoyama A."/>
            <person name="Uohara A."/>
            <person name="Ohji S."/>
            <person name="Ichikawa N."/>
        </authorList>
    </citation>
    <scope>NUCLEOTIDE SEQUENCE [LARGE SCALE GENOMIC DNA]</scope>
    <source>
        <strain evidence="1 2">NBRC 102222</strain>
    </source>
</reference>
<organism evidence="1 2">
    <name type="scientific">Pseudoalteromonas espejiana</name>
    <dbReference type="NCBI Taxonomy" id="28107"/>
    <lineage>
        <taxon>Bacteria</taxon>
        <taxon>Pseudomonadati</taxon>
        <taxon>Pseudomonadota</taxon>
        <taxon>Gammaproteobacteria</taxon>
        <taxon>Alteromonadales</taxon>
        <taxon>Pseudoalteromonadaceae</taxon>
        <taxon>Pseudoalteromonas</taxon>
    </lineage>
</organism>
<dbReference type="OrthoDB" id="6309773at2"/>
<sequence>MTLPIGSGFFTGDIPGRVNSAKAITPKPQGLVQDNASQKTNADYVKTSEEGLNLANQYFTQNTKSVQYSQTIYDQPSPTVSKAISTYTEFANLERRAEVQDLIGVDIYA</sequence>
<name>A0A510XSV1_9GAMM</name>
<dbReference type="EMBL" id="BJUM01000004">
    <property type="protein sequence ID" value="GEK53711.1"/>
    <property type="molecule type" value="Genomic_DNA"/>
</dbReference>
<dbReference type="Proteomes" id="UP000321419">
    <property type="component" value="Unassembled WGS sequence"/>
</dbReference>
<protein>
    <submittedName>
        <fullName evidence="1">Uncharacterized protein</fullName>
    </submittedName>
</protein>
<evidence type="ECO:0000313" key="2">
    <source>
        <dbReference type="Proteomes" id="UP000321419"/>
    </source>
</evidence>
<comment type="caution">
    <text evidence="1">The sequence shown here is derived from an EMBL/GenBank/DDBJ whole genome shotgun (WGS) entry which is preliminary data.</text>
</comment>
<keyword evidence="2" id="KW-1185">Reference proteome</keyword>
<dbReference type="RefSeq" id="WP_089349761.1">
    <property type="nucleotide sequence ID" value="NZ_BJUM01000004.1"/>
</dbReference>